<keyword evidence="2" id="KW-1185">Reference proteome</keyword>
<gene>
    <name evidence="1" type="ORF">J2786_003634</name>
</gene>
<accession>A0ACC6JCC8</accession>
<protein>
    <submittedName>
        <fullName evidence="1">Uncharacterized protein</fullName>
    </submittedName>
</protein>
<comment type="caution">
    <text evidence="1">The sequence shown here is derived from an EMBL/GenBank/DDBJ whole genome shotgun (WGS) entry which is preliminary data.</text>
</comment>
<organism evidence="1 2">
    <name type="scientific">Chryseobacterium vietnamense</name>
    <dbReference type="NCBI Taxonomy" id="866785"/>
    <lineage>
        <taxon>Bacteria</taxon>
        <taxon>Pseudomonadati</taxon>
        <taxon>Bacteroidota</taxon>
        <taxon>Flavobacteriia</taxon>
        <taxon>Flavobacteriales</taxon>
        <taxon>Weeksellaceae</taxon>
        <taxon>Chryseobacterium group</taxon>
        <taxon>Chryseobacterium</taxon>
    </lineage>
</organism>
<evidence type="ECO:0000313" key="2">
    <source>
        <dbReference type="Proteomes" id="UP001184833"/>
    </source>
</evidence>
<evidence type="ECO:0000313" key="1">
    <source>
        <dbReference type="EMBL" id="MDR6460500.1"/>
    </source>
</evidence>
<sequence length="243" mass="26036">MISKVFIIAAAILSGVFSPNATAQTGKLFSGKFSSEGDVTASGIMTMELSQTDSKIEGVSNYQSNTDNSDSGMLSVNGYVKNNIGYIRFRDQRGNTVADGNISIKDATTLYFKQTTTTSLLPSVTYLYGKGSYPNTASVSKKSYTGSYSNEGDTTAKGIISFQMTQSGSKIEGTANYKTNNDQLDTGILSVNGYVKGDTAYIRFRDQKGQTIADGILFPSGSNTGFKQTTSSNILPIEAILYR</sequence>
<dbReference type="Proteomes" id="UP001184833">
    <property type="component" value="Unassembled WGS sequence"/>
</dbReference>
<name>A0ACC6JCC8_9FLAO</name>
<reference evidence="1" key="1">
    <citation type="submission" date="2023-07" db="EMBL/GenBank/DDBJ databases">
        <title>Sorghum-associated microbial communities from plants grown in Nebraska, USA.</title>
        <authorList>
            <person name="Schachtman D."/>
        </authorList>
    </citation>
    <scope>NUCLEOTIDE SEQUENCE</scope>
    <source>
        <strain evidence="1">DS2329</strain>
    </source>
</reference>
<proteinExistence type="predicted"/>
<dbReference type="EMBL" id="JAVDQX010000004">
    <property type="protein sequence ID" value="MDR6460500.1"/>
    <property type="molecule type" value="Genomic_DNA"/>
</dbReference>